<evidence type="ECO:0000256" key="1">
    <source>
        <dbReference type="ARBA" id="ARBA00022490"/>
    </source>
</evidence>
<evidence type="ECO:0000313" key="6">
    <source>
        <dbReference type="EMBL" id="MEQ3362528.1"/>
    </source>
</evidence>
<accession>A0ABV1JBR8</accession>
<dbReference type="Proteomes" id="UP001487305">
    <property type="component" value="Unassembled WGS sequence"/>
</dbReference>
<dbReference type="PANTHER" id="PTHR33867:SF1">
    <property type="entry name" value="RIBOSOME MATURATION FACTOR RIMP"/>
    <property type="match status" value="1"/>
</dbReference>
<dbReference type="Gene3D" id="3.30.300.70">
    <property type="entry name" value="RimP-like superfamily, N-terminal"/>
    <property type="match status" value="1"/>
</dbReference>
<evidence type="ECO:0000256" key="2">
    <source>
        <dbReference type="ARBA" id="ARBA00022517"/>
    </source>
</evidence>
<sequence>MLTAKERSLLEALEKQAAEHGIEIVTVEVVGAKKSPTIRVYIDTPEGVSFDELSNAQAWINDIMDELDPFPGAYTLEVSSPGIDRPLRTLEHFERFAGETAVVTAVEPQNGRSKWTGTLAGVRGQAIVIDVDGAQEEIEIGNIKRARLKGAVDFGS</sequence>
<dbReference type="InterPro" id="IPR036847">
    <property type="entry name" value="RimP_C_sf"/>
</dbReference>
<dbReference type="PANTHER" id="PTHR33867">
    <property type="entry name" value="RIBOSOME MATURATION FACTOR RIMP"/>
    <property type="match status" value="1"/>
</dbReference>
<keyword evidence="2 3" id="KW-0690">Ribosome biogenesis</keyword>
<comment type="subcellular location">
    <subcellularLocation>
        <location evidence="3">Cytoplasm</location>
    </subcellularLocation>
</comment>
<comment type="caution">
    <text evidence="6">The sequence shown here is derived from an EMBL/GenBank/DDBJ whole genome shotgun (WGS) entry which is preliminary data.</text>
</comment>
<evidence type="ECO:0000259" key="5">
    <source>
        <dbReference type="Pfam" id="PF17384"/>
    </source>
</evidence>
<gene>
    <name evidence="3 6" type="primary">rimP</name>
    <name evidence="6" type="ORF">AAA083_06030</name>
</gene>
<dbReference type="Pfam" id="PF02576">
    <property type="entry name" value="RimP_N"/>
    <property type="match status" value="1"/>
</dbReference>
<comment type="function">
    <text evidence="3">Required for maturation of 30S ribosomal subunits.</text>
</comment>
<evidence type="ECO:0000259" key="4">
    <source>
        <dbReference type="Pfam" id="PF02576"/>
    </source>
</evidence>
<evidence type="ECO:0000313" key="7">
    <source>
        <dbReference type="Proteomes" id="UP001487305"/>
    </source>
</evidence>
<dbReference type="InterPro" id="IPR028989">
    <property type="entry name" value="RimP_N"/>
</dbReference>
<dbReference type="InterPro" id="IPR003728">
    <property type="entry name" value="Ribosome_maturation_RimP"/>
</dbReference>
<proteinExistence type="inferred from homology"/>
<keyword evidence="1 3" id="KW-0963">Cytoplasm</keyword>
<comment type="similarity">
    <text evidence="3">Belongs to the RimP family.</text>
</comment>
<dbReference type="EMBL" id="JBBNOP010000004">
    <property type="protein sequence ID" value="MEQ3362528.1"/>
    <property type="molecule type" value="Genomic_DNA"/>
</dbReference>
<keyword evidence="7" id="KW-1185">Reference proteome</keyword>
<dbReference type="SUPFAM" id="SSF75420">
    <property type="entry name" value="YhbC-like, N-terminal domain"/>
    <property type="match status" value="1"/>
</dbReference>
<dbReference type="InterPro" id="IPR028998">
    <property type="entry name" value="RimP_C"/>
</dbReference>
<organism evidence="6 7">
    <name type="scientific">Raoultibacter massiliensis</name>
    <dbReference type="NCBI Taxonomy" id="1852371"/>
    <lineage>
        <taxon>Bacteria</taxon>
        <taxon>Bacillati</taxon>
        <taxon>Actinomycetota</taxon>
        <taxon>Coriobacteriia</taxon>
        <taxon>Eggerthellales</taxon>
        <taxon>Eggerthellaceae</taxon>
        <taxon>Raoultibacter</taxon>
    </lineage>
</organism>
<protein>
    <recommendedName>
        <fullName evidence="3">Ribosome maturation factor RimP</fullName>
    </recommendedName>
</protein>
<dbReference type="CDD" id="cd01734">
    <property type="entry name" value="YlxS_C"/>
    <property type="match status" value="1"/>
</dbReference>
<dbReference type="RefSeq" id="WP_102374533.1">
    <property type="nucleotide sequence ID" value="NZ_JBBNOP010000004.1"/>
</dbReference>
<dbReference type="SUPFAM" id="SSF74942">
    <property type="entry name" value="YhbC-like, C-terminal domain"/>
    <property type="match status" value="1"/>
</dbReference>
<dbReference type="Gene3D" id="2.30.30.180">
    <property type="entry name" value="Ribosome maturation factor RimP, C-terminal domain"/>
    <property type="match status" value="1"/>
</dbReference>
<dbReference type="HAMAP" id="MF_01077">
    <property type="entry name" value="RimP"/>
    <property type="match status" value="1"/>
</dbReference>
<dbReference type="InterPro" id="IPR035956">
    <property type="entry name" value="RimP_N_sf"/>
</dbReference>
<feature type="domain" description="Ribosome maturation factor RimP C-terminal" evidence="5">
    <location>
        <begin position="87"/>
        <end position="149"/>
    </location>
</feature>
<reference evidence="6 7" key="1">
    <citation type="submission" date="2024-04" db="EMBL/GenBank/DDBJ databases">
        <title>Human intestinal bacterial collection.</title>
        <authorList>
            <person name="Pauvert C."/>
            <person name="Hitch T.C.A."/>
            <person name="Clavel T."/>
        </authorList>
    </citation>
    <scope>NUCLEOTIDE SEQUENCE [LARGE SCALE GENOMIC DNA]</scope>
    <source>
        <strain evidence="6 7">CLA-KB-H42</strain>
    </source>
</reference>
<dbReference type="Pfam" id="PF17384">
    <property type="entry name" value="DUF150_C"/>
    <property type="match status" value="1"/>
</dbReference>
<name>A0ABV1JBR8_9ACTN</name>
<feature type="domain" description="Ribosome maturation factor RimP N-terminal" evidence="4">
    <location>
        <begin position="14"/>
        <end position="84"/>
    </location>
</feature>
<evidence type="ECO:0000256" key="3">
    <source>
        <dbReference type="HAMAP-Rule" id="MF_01077"/>
    </source>
</evidence>